<evidence type="ECO:0000256" key="6">
    <source>
        <dbReference type="ARBA" id="ARBA00023136"/>
    </source>
</evidence>
<feature type="transmembrane region" description="Helical" evidence="7">
    <location>
        <begin position="135"/>
        <end position="156"/>
    </location>
</feature>
<evidence type="ECO:0000259" key="8">
    <source>
        <dbReference type="PROSITE" id="PS50928"/>
    </source>
</evidence>
<dbReference type="Pfam" id="PF00528">
    <property type="entry name" value="BPD_transp_1"/>
    <property type="match status" value="1"/>
</dbReference>
<feature type="domain" description="ABC transmembrane type-1" evidence="8">
    <location>
        <begin position="89"/>
        <end position="304"/>
    </location>
</feature>
<comment type="caution">
    <text evidence="9">The sequence shown here is derived from an EMBL/GenBank/DDBJ whole genome shotgun (WGS) entry which is preliminary data.</text>
</comment>
<evidence type="ECO:0000256" key="2">
    <source>
        <dbReference type="ARBA" id="ARBA00022448"/>
    </source>
</evidence>
<protein>
    <submittedName>
        <fullName evidence="9">Protein lplB</fullName>
    </submittedName>
</protein>
<dbReference type="GO" id="GO:0005886">
    <property type="term" value="C:plasma membrane"/>
    <property type="evidence" value="ECO:0007669"/>
    <property type="project" value="UniProtKB-SubCell"/>
</dbReference>
<dbReference type="PROSITE" id="PS50928">
    <property type="entry name" value="ABC_TM1"/>
    <property type="match status" value="1"/>
</dbReference>
<accession>A0A917P841</accession>
<keyword evidence="6 7" id="KW-0472">Membrane</keyword>
<keyword evidence="5 7" id="KW-1133">Transmembrane helix</keyword>
<dbReference type="PANTHER" id="PTHR43227:SF11">
    <property type="entry name" value="BLL4140 PROTEIN"/>
    <property type="match status" value="1"/>
</dbReference>
<evidence type="ECO:0000256" key="7">
    <source>
        <dbReference type="RuleBase" id="RU363032"/>
    </source>
</evidence>
<feature type="transmembrane region" description="Helical" evidence="7">
    <location>
        <begin position="191"/>
        <end position="209"/>
    </location>
</feature>
<evidence type="ECO:0000256" key="5">
    <source>
        <dbReference type="ARBA" id="ARBA00022989"/>
    </source>
</evidence>
<feature type="transmembrane region" description="Helical" evidence="7">
    <location>
        <begin position="230"/>
        <end position="255"/>
    </location>
</feature>
<dbReference type="Proteomes" id="UP000635726">
    <property type="component" value="Unassembled WGS sequence"/>
</dbReference>
<gene>
    <name evidence="9" type="ORF">GCM10008939_07980</name>
</gene>
<comment type="similarity">
    <text evidence="7">Belongs to the binding-protein-dependent transport system permease family.</text>
</comment>
<dbReference type="InterPro" id="IPR050809">
    <property type="entry name" value="UgpAE/MalFG_permease"/>
</dbReference>
<dbReference type="InterPro" id="IPR000515">
    <property type="entry name" value="MetI-like"/>
</dbReference>
<feature type="transmembrane region" description="Helical" evidence="7">
    <location>
        <begin position="29"/>
        <end position="47"/>
    </location>
</feature>
<evidence type="ECO:0000256" key="1">
    <source>
        <dbReference type="ARBA" id="ARBA00004651"/>
    </source>
</evidence>
<comment type="subcellular location">
    <subcellularLocation>
        <location evidence="1 7">Cell membrane</location>
        <topology evidence="1 7">Multi-pass membrane protein</topology>
    </subcellularLocation>
</comment>
<proteinExistence type="inferred from homology"/>
<dbReference type="Gene3D" id="1.10.3720.10">
    <property type="entry name" value="MetI-like"/>
    <property type="match status" value="1"/>
</dbReference>
<feature type="transmembrane region" description="Helical" evidence="7">
    <location>
        <begin position="281"/>
        <end position="304"/>
    </location>
</feature>
<dbReference type="CDD" id="cd06261">
    <property type="entry name" value="TM_PBP2"/>
    <property type="match status" value="1"/>
</dbReference>
<keyword evidence="4 7" id="KW-0812">Transmembrane</keyword>
<organism evidence="9 10">
    <name type="scientific">Deinococcus aquiradiocola</name>
    <dbReference type="NCBI Taxonomy" id="393059"/>
    <lineage>
        <taxon>Bacteria</taxon>
        <taxon>Thermotogati</taxon>
        <taxon>Deinococcota</taxon>
        <taxon>Deinococci</taxon>
        <taxon>Deinococcales</taxon>
        <taxon>Deinococcaceae</taxon>
        <taxon>Deinococcus</taxon>
    </lineage>
</organism>
<dbReference type="GO" id="GO:0055085">
    <property type="term" value="P:transmembrane transport"/>
    <property type="evidence" value="ECO:0007669"/>
    <property type="project" value="InterPro"/>
</dbReference>
<reference evidence="9" key="1">
    <citation type="journal article" date="2014" name="Int. J. Syst. Evol. Microbiol.">
        <title>Complete genome sequence of Corynebacterium casei LMG S-19264T (=DSM 44701T), isolated from a smear-ripened cheese.</title>
        <authorList>
            <consortium name="US DOE Joint Genome Institute (JGI-PGF)"/>
            <person name="Walter F."/>
            <person name="Albersmeier A."/>
            <person name="Kalinowski J."/>
            <person name="Ruckert C."/>
        </authorList>
    </citation>
    <scope>NUCLEOTIDE SEQUENCE</scope>
    <source>
        <strain evidence="9">JCM 14371</strain>
    </source>
</reference>
<dbReference type="InterPro" id="IPR035906">
    <property type="entry name" value="MetI-like_sf"/>
</dbReference>
<dbReference type="AlphaFoldDB" id="A0A917P841"/>
<evidence type="ECO:0000313" key="9">
    <source>
        <dbReference type="EMBL" id="GGJ66333.1"/>
    </source>
</evidence>
<keyword evidence="3" id="KW-1003">Cell membrane</keyword>
<evidence type="ECO:0000313" key="10">
    <source>
        <dbReference type="Proteomes" id="UP000635726"/>
    </source>
</evidence>
<feature type="transmembrane region" description="Helical" evidence="7">
    <location>
        <begin position="93"/>
        <end position="114"/>
    </location>
</feature>
<evidence type="ECO:0000256" key="4">
    <source>
        <dbReference type="ARBA" id="ARBA00022692"/>
    </source>
</evidence>
<evidence type="ECO:0000256" key="3">
    <source>
        <dbReference type="ARBA" id="ARBA00022475"/>
    </source>
</evidence>
<keyword evidence="10" id="KW-1185">Reference proteome</keyword>
<name>A0A917P841_9DEIO</name>
<reference evidence="9" key="2">
    <citation type="submission" date="2020-09" db="EMBL/GenBank/DDBJ databases">
        <authorList>
            <person name="Sun Q."/>
            <person name="Ohkuma M."/>
        </authorList>
    </citation>
    <scope>NUCLEOTIDE SEQUENCE</scope>
    <source>
        <strain evidence="9">JCM 14371</strain>
    </source>
</reference>
<sequence>MTDVLHPSPTAARATARQRGLQRAWRHRGLYLMLLPGLVWFVVFRYWPLWNAQIAFKDFQPVQGILHSPWVGLGNFTQFFHSYYFTQLMTNTLLISFAKLLIGLPPAIVLAVAIHESTRGRLARFTQTVTYLPHFLSWVIVFGILLAMLSPSSGLVNRGLQATGLDPVNFLTDPGRFRFVVIFSDIWKETGWSAILFLAALIGISPSLYEAAEVDGATRWQRIRHISLPGMLDVIVLVTLLRLGHILDAGFYQIYVLYSLPVYSVADVIDTWVYRQGIQNFQFSLATAVGLFKGLIGLLMIVVANRVARRYAGQGLY</sequence>
<keyword evidence="2 7" id="KW-0813">Transport</keyword>
<dbReference type="PANTHER" id="PTHR43227">
    <property type="entry name" value="BLL4140 PROTEIN"/>
    <property type="match status" value="1"/>
</dbReference>
<dbReference type="RefSeq" id="WP_229670751.1">
    <property type="nucleotide sequence ID" value="NZ_BMOE01000002.1"/>
</dbReference>
<dbReference type="EMBL" id="BMOE01000002">
    <property type="protein sequence ID" value="GGJ66333.1"/>
    <property type="molecule type" value="Genomic_DNA"/>
</dbReference>
<dbReference type="SUPFAM" id="SSF161098">
    <property type="entry name" value="MetI-like"/>
    <property type="match status" value="1"/>
</dbReference>